<dbReference type="Pfam" id="PF13489">
    <property type="entry name" value="Methyltransf_23"/>
    <property type="match status" value="1"/>
</dbReference>
<dbReference type="InterPro" id="IPR050256">
    <property type="entry name" value="Glycosyltransferase_2"/>
</dbReference>
<dbReference type="AlphaFoldDB" id="A0A0F9WFX1"/>
<organism evidence="2">
    <name type="scientific">marine sediment metagenome</name>
    <dbReference type="NCBI Taxonomy" id="412755"/>
    <lineage>
        <taxon>unclassified sequences</taxon>
        <taxon>metagenomes</taxon>
        <taxon>ecological metagenomes</taxon>
    </lineage>
</organism>
<name>A0A0F9WFX1_9ZZZZ</name>
<protein>
    <recommendedName>
        <fullName evidence="1">Glycosyltransferase 2-like domain-containing protein</fullName>
    </recommendedName>
</protein>
<gene>
    <name evidence="2" type="ORF">LCGC14_0018240</name>
</gene>
<evidence type="ECO:0000313" key="2">
    <source>
        <dbReference type="EMBL" id="KKO11343.1"/>
    </source>
</evidence>
<proteinExistence type="predicted"/>
<dbReference type="CDD" id="cd04179">
    <property type="entry name" value="DPM_DPG-synthase_like"/>
    <property type="match status" value="1"/>
</dbReference>
<dbReference type="Gene3D" id="3.90.550.10">
    <property type="entry name" value="Spore Coat Polysaccharide Biosynthesis Protein SpsA, Chain A"/>
    <property type="match status" value="1"/>
</dbReference>
<dbReference type="SUPFAM" id="SSF53335">
    <property type="entry name" value="S-adenosyl-L-methionine-dependent methyltransferases"/>
    <property type="match status" value="1"/>
</dbReference>
<dbReference type="EMBL" id="LAZR01000003">
    <property type="protein sequence ID" value="KKO11343.1"/>
    <property type="molecule type" value="Genomic_DNA"/>
</dbReference>
<dbReference type="InterPro" id="IPR001173">
    <property type="entry name" value="Glyco_trans_2-like"/>
</dbReference>
<accession>A0A0F9WFX1</accession>
<dbReference type="PANTHER" id="PTHR48090:SF7">
    <property type="entry name" value="RFBJ PROTEIN"/>
    <property type="match status" value="1"/>
</dbReference>
<reference evidence="2" key="1">
    <citation type="journal article" date="2015" name="Nature">
        <title>Complex archaea that bridge the gap between prokaryotes and eukaryotes.</title>
        <authorList>
            <person name="Spang A."/>
            <person name="Saw J.H."/>
            <person name="Jorgensen S.L."/>
            <person name="Zaremba-Niedzwiedzka K."/>
            <person name="Martijn J."/>
            <person name="Lind A.E."/>
            <person name="van Eijk R."/>
            <person name="Schleper C."/>
            <person name="Guy L."/>
            <person name="Ettema T.J."/>
        </authorList>
    </citation>
    <scope>NUCLEOTIDE SEQUENCE</scope>
</reference>
<sequence>MARTPETTLNTQAGSTASVADGQYVSDATVHAVPIKQADMDRKNRVREFFDALAPRRAAYRKRSRYYYRQLASHFRFIIPEGKSVLEVGCADGYLLSELKPARGLGIDISPGMIAEAQKAHVDETLEFRVGDAEALTFHETFDFIVLSDLFGTLADIQQVLENLRSACDENTRIVIHFHSMLWEPLLQMAQRVRLKMPSPDSNWISPSDIDNFLTLTGYERIRADRRILLPKYVPILSTVLNRFIAPLPIFNAFCLTNFIVIRKRQEPPEAKLSTAIVIPCRNERGNIRDAVRRLPPFGGAQEIIFVDGHSTDGTVEEIRQVMAENPAKDIKLYVQAGKGKGDAVRLGFAKTQCDILMILDADLTVAPEDLPKFYRAIATNKGEFINGSRLVYPLDDQAMRFLNILGNKFFSVVLSWLTNYRLKDTLCGTKVLRRTDYDKIVANRSYFGDFDPFGDFDLLFGAAKQNFKIVEVPIRYRSRRYGSTNISRFRHGLLLLQMSWFAFRKIKMH</sequence>
<dbReference type="Pfam" id="PF00535">
    <property type="entry name" value="Glycos_transf_2"/>
    <property type="match status" value="1"/>
</dbReference>
<feature type="domain" description="Glycosyltransferase 2-like" evidence="1">
    <location>
        <begin position="277"/>
        <end position="405"/>
    </location>
</feature>
<dbReference type="CDD" id="cd02440">
    <property type="entry name" value="AdoMet_MTases"/>
    <property type="match status" value="1"/>
</dbReference>
<dbReference type="InterPro" id="IPR029063">
    <property type="entry name" value="SAM-dependent_MTases_sf"/>
</dbReference>
<comment type="caution">
    <text evidence="2">The sequence shown here is derived from an EMBL/GenBank/DDBJ whole genome shotgun (WGS) entry which is preliminary data.</text>
</comment>
<dbReference type="PANTHER" id="PTHR48090">
    <property type="entry name" value="UNDECAPRENYL-PHOSPHATE 4-DEOXY-4-FORMAMIDO-L-ARABINOSE TRANSFERASE-RELATED"/>
    <property type="match status" value="1"/>
</dbReference>
<evidence type="ECO:0000259" key="1">
    <source>
        <dbReference type="Pfam" id="PF00535"/>
    </source>
</evidence>
<dbReference type="InterPro" id="IPR029044">
    <property type="entry name" value="Nucleotide-diphossugar_trans"/>
</dbReference>
<dbReference type="SUPFAM" id="SSF53448">
    <property type="entry name" value="Nucleotide-diphospho-sugar transferases"/>
    <property type="match status" value="1"/>
</dbReference>
<dbReference type="Gene3D" id="3.40.50.150">
    <property type="entry name" value="Vaccinia Virus protein VP39"/>
    <property type="match status" value="1"/>
</dbReference>